<dbReference type="KEGG" id="tye:THEYE_A0718"/>
<reference evidence="14" key="1">
    <citation type="submission" date="2008-08" db="EMBL/GenBank/DDBJ databases">
        <title>The complete genome sequence of Thermodesulfovibrio yellowstonii strain ATCC 51303 / DSM 11347 / YP87.</title>
        <authorList>
            <person name="Dodson R.J."/>
            <person name="Durkin A.S."/>
            <person name="Wu M."/>
            <person name="Eisen J."/>
            <person name="Sutton G."/>
        </authorList>
    </citation>
    <scope>NUCLEOTIDE SEQUENCE [LARGE SCALE GENOMIC DNA]</scope>
    <source>
        <strain evidence="14">ATCC 51303 / DSM 11347 / YP87</strain>
    </source>
</reference>
<dbReference type="GO" id="GO:0032259">
    <property type="term" value="P:methylation"/>
    <property type="evidence" value="ECO:0007669"/>
    <property type="project" value="UniProtKB-KW"/>
</dbReference>
<dbReference type="GO" id="GO:0004852">
    <property type="term" value="F:uroporphyrinogen-III synthase activity"/>
    <property type="evidence" value="ECO:0007669"/>
    <property type="project" value="InterPro"/>
</dbReference>
<dbReference type="InterPro" id="IPR035996">
    <property type="entry name" value="4pyrrol_Methylase_sf"/>
</dbReference>
<dbReference type="InterPro" id="IPR050161">
    <property type="entry name" value="Siro_Cobalamin_biosynth"/>
</dbReference>
<dbReference type="Pfam" id="PF00590">
    <property type="entry name" value="TP_methylase"/>
    <property type="match status" value="1"/>
</dbReference>
<keyword evidence="7" id="KW-0627">Porphyrin biosynthesis</keyword>
<name>B5YJZ5_THEYD</name>
<dbReference type="PATRIC" id="fig|289376.4.peg.710"/>
<dbReference type="InterPro" id="IPR003754">
    <property type="entry name" value="4pyrrol_synth_uPrphyn_synth"/>
</dbReference>
<dbReference type="NCBIfam" id="NF004790">
    <property type="entry name" value="PRK06136.1"/>
    <property type="match status" value="1"/>
</dbReference>
<evidence type="ECO:0000259" key="12">
    <source>
        <dbReference type="Pfam" id="PF02602"/>
    </source>
</evidence>
<sequence>MNKGKVYLVGAGPGDAGLITLKGIRAIQLADCIVYDFHINPRLLTYAKDNAEFIYAGKRGGHHEMTQDEINAVLVQKAKEGKTVCRLKGGDPFVFGRGGEEVEILYEEGIEFEIIPGVSSVIAVPAYAGIPVTHRKVASAFTVITGNEDLSKQEKIFTHIRASNASETMIFLMCVRNLEIITNKLIQEGLKPETPSAIIRWGTRPEQKIVTGTISEIAHLAKENKILPPAILVIGDVVKLRDKLCWYEKKPLHGHRVLITRQLTEDYLLLEDMGAELFVFPTIAFAPPEDFKELDRAIEKIKEYKFIVFPSPRAVNFFFERFLSLGRDMRDLKGVLLCAIGRETAKSLRNFGINADIIPDEYSSEALITMFKEKILNFQPSAFSLKILYPRSDLALKGFVEEMEKIGIQVDAPVTYRTIKPTEHGKRLARFLREGKITIATFTSPSSFNNLIDILKDDALNMLKEVAIAVIGKTTAKAVEEAGYRVSIIPEKSTIKHMVEAIIKWVQQK</sequence>
<dbReference type="Gene3D" id="3.40.50.10090">
    <property type="match status" value="2"/>
</dbReference>
<dbReference type="InterPro" id="IPR000878">
    <property type="entry name" value="4pyrrol_Mease"/>
</dbReference>
<dbReference type="PROSITE" id="PS00839">
    <property type="entry name" value="SUMT_1"/>
    <property type="match status" value="1"/>
</dbReference>
<evidence type="ECO:0000256" key="8">
    <source>
        <dbReference type="ARBA" id="ARBA00025705"/>
    </source>
</evidence>
<proteinExistence type="inferred from homology"/>
<dbReference type="AlphaFoldDB" id="B5YJZ5"/>
<reference evidence="13 14" key="2">
    <citation type="journal article" date="2015" name="Genome Announc.">
        <title>Genome Sequence of the Sulfate-Reducing Thermophilic Bacterium Thermodesulfovibrio yellowstonii Strain DSM 11347T (Phylum Nitrospirae).</title>
        <authorList>
            <person name="Bhatnagar S."/>
            <person name="Badger J.H."/>
            <person name="Madupu R."/>
            <person name="Khouri H.M."/>
            <person name="O'Connor E.M."/>
            <person name="Robb F.T."/>
            <person name="Ward N.L."/>
            <person name="Eisen J.A."/>
        </authorList>
    </citation>
    <scope>NUCLEOTIDE SEQUENCE [LARGE SCALE GENOMIC DNA]</scope>
    <source>
        <strain evidence="14">ATCC 51303 / DSM 11347 / YP87</strain>
    </source>
</reference>
<dbReference type="InterPro" id="IPR014776">
    <property type="entry name" value="4pyrrole_Mease_sub2"/>
</dbReference>
<dbReference type="eggNOG" id="COG1587">
    <property type="taxonomic scope" value="Bacteria"/>
</dbReference>
<dbReference type="FunFam" id="3.40.1010.10:FF:000001">
    <property type="entry name" value="Siroheme synthase"/>
    <property type="match status" value="1"/>
</dbReference>
<comment type="similarity">
    <text evidence="1 10">Belongs to the precorrin methyltransferase family.</text>
</comment>
<dbReference type="PANTHER" id="PTHR45790">
    <property type="entry name" value="SIROHEME SYNTHASE-RELATED"/>
    <property type="match status" value="1"/>
</dbReference>
<accession>B5YJZ5</accession>
<dbReference type="Gene3D" id="3.40.1010.10">
    <property type="entry name" value="Cobalt-precorrin-4 Transmethylase, Domain 1"/>
    <property type="match status" value="1"/>
</dbReference>
<keyword evidence="14" id="KW-1185">Reference proteome</keyword>
<evidence type="ECO:0000256" key="5">
    <source>
        <dbReference type="ARBA" id="ARBA00022679"/>
    </source>
</evidence>
<dbReference type="CDD" id="cd06578">
    <property type="entry name" value="HemD"/>
    <property type="match status" value="1"/>
</dbReference>
<evidence type="ECO:0000256" key="6">
    <source>
        <dbReference type="ARBA" id="ARBA00022691"/>
    </source>
</evidence>
<protein>
    <recommendedName>
        <fullName evidence="2">uroporphyrinogen-III C-methyltransferase</fullName>
        <ecNumber evidence="2">2.1.1.107</ecNumber>
    </recommendedName>
</protein>
<evidence type="ECO:0000256" key="10">
    <source>
        <dbReference type="RuleBase" id="RU003960"/>
    </source>
</evidence>
<dbReference type="eggNOG" id="COG0007">
    <property type="taxonomic scope" value="Bacteria"/>
</dbReference>
<dbReference type="HOGENOM" id="CLU_011276_6_0_0"/>
<evidence type="ECO:0000256" key="7">
    <source>
        <dbReference type="ARBA" id="ARBA00023244"/>
    </source>
</evidence>
<dbReference type="InterPro" id="IPR006366">
    <property type="entry name" value="CobA/CysG_C"/>
</dbReference>
<comment type="pathway">
    <text evidence="9">Cofactor biosynthesis; adenosylcobalamin biosynthesis; precorrin-2 from uroporphyrinogen III: step 1/1.</text>
</comment>
<gene>
    <name evidence="13" type="ordered locus">THEYE_A0718</name>
</gene>
<dbReference type="Pfam" id="PF02602">
    <property type="entry name" value="HEM4"/>
    <property type="match status" value="1"/>
</dbReference>
<dbReference type="InterPro" id="IPR014777">
    <property type="entry name" value="4pyrrole_Mease_sub1"/>
</dbReference>
<dbReference type="EMBL" id="CP001147">
    <property type="protein sequence ID" value="ACI21553.1"/>
    <property type="molecule type" value="Genomic_DNA"/>
</dbReference>
<dbReference type="NCBIfam" id="TIGR01469">
    <property type="entry name" value="cobA_cysG_Cterm"/>
    <property type="match status" value="1"/>
</dbReference>
<dbReference type="InterPro" id="IPR036108">
    <property type="entry name" value="4pyrrol_syn_uPrphyn_synt_sf"/>
</dbReference>
<evidence type="ECO:0000256" key="2">
    <source>
        <dbReference type="ARBA" id="ARBA00012162"/>
    </source>
</evidence>
<evidence type="ECO:0000256" key="9">
    <source>
        <dbReference type="ARBA" id="ARBA00060548"/>
    </source>
</evidence>
<feature type="domain" description="Tetrapyrrole methylase" evidence="11">
    <location>
        <begin position="5"/>
        <end position="218"/>
    </location>
</feature>
<feature type="domain" description="Tetrapyrrole biosynthesis uroporphyrinogen III synthase" evidence="12">
    <location>
        <begin position="269"/>
        <end position="500"/>
    </location>
</feature>
<dbReference type="Proteomes" id="UP000000718">
    <property type="component" value="Chromosome"/>
</dbReference>
<evidence type="ECO:0000313" key="14">
    <source>
        <dbReference type="Proteomes" id="UP000000718"/>
    </source>
</evidence>
<organism evidence="13 14">
    <name type="scientific">Thermodesulfovibrio yellowstonii (strain ATCC 51303 / DSM 11347 / YP87)</name>
    <dbReference type="NCBI Taxonomy" id="289376"/>
    <lineage>
        <taxon>Bacteria</taxon>
        <taxon>Pseudomonadati</taxon>
        <taxon>Nitrospirota</taxon>
        <taxon>Thermodesulfovibrionia</taxon>
        <taxon>Thermodesulfovibrionales</taxon>
        <taxon>Thermodesulfovibrionaceae</taxon>
        <taxon>Thermodesulfovibrio</taxon>
    </lineage>
</organism>
<dbReference type="EnsemblBacteria" id="ACI21553">
    <property type="protein sequence ID" value="ACI21553"/>
    <property type="gene ID" value="THEYE_A0718"/>
</dbReference>
<dbReference type="EC" id="2.1.1.107" evidence="2"/>
<dbReference type="InterPro" id="IPR003043">
    <property type="entry name" value="Uropor_MeTrfase_CS"/>
</dbReference>
<keyword evidence="4 10" id="KW-0489">Methyltransferase</keyword>
<evidence type="ECO:0000256" key="3">
    <source>
        <dbReference type="ARBA" id="ARBA00022573"/>
    </source>
</evidence>
<dbReference type="PROSITE" id="PS00840">
    <property type="entry name" value="SUMT_2"/>
    <property type="match status" value="1"/>
</dbReference>
<dbReference type="GO" id="GO:0004851">
    <property type="term" value="F:uroporphyrin-III C-methyltransferase activity"/>
    <property type="evidence" value="ECO:0000318"/>
    <property type="project" value="GO_Central"/>
</dbReference>
<dbReference type="SUPFAM" id="SSF69618">
    <property type="entry name" value="HemD-like"/>
    <property type="match status" value="1"/>
</dbReference>
<dbReference type="Gene3D" id="3.30.950.10">
    <property type="entry name" value="Methyltransferase, Cobalt-precorrin-4 Transmethylase, Domain 2"/>
    <property type="match status" value="1"/>
</dbReference>
<evidence type="ECO:0000259" key="11">
    <source>
        <dbReference type="Pfam" id="PF00590"/>
    </source>
</evidence>
<keyword evidence="5 10" id="KW-0808">Transferase</keyword>
<dbReference type="CDD" id="cd11642">
    <property type="entry name" value="SUMT"/>
    <property type="match status" value="1"/>
</dbReference>
<evidence type="ECO:0000256" key="4">
    <source>
        <dbReference type="ARBA" id="ARBA00022603"/>
    </source>
</evidence>
<dbReference type="OrthoDB" id="9815856at2"/>
<comment type="pathway">
    <text evidence="8">Porphyrin-containing compound metabolism; siroheme biosynthesis; precorrin-2 from uroporphyrinogen III: step 1/1.</text>
</comment>
<evidence type="ECO:0000313" key="13">
    <source>
        <dbReference type="EMBL" id="ACI21553.1"/>
    </source>
</evidence>
<keyword evidence="6" id="KW-0949">S-adenosyl-L-methionine</keyword>
<evidence type="ECO:0000256" key="1">
    <source>
        <dbReference type="ARBA" id="ARBA00005879"/>
    </source>
</evidence>
<dbReference type="GO" id="GO:0009236">
    <property type="term" value="P:cobalamin biosynthetic process"/>
    <property type="evidence" value="ECO:0007669"/>
    <property type="project" value="UniProtKB-KW"/>
</dbReference>
<dbReference type="InParanoid" id="B5YJZ5"/>
<dbReference type="RefSeq" id="WP_012546266.1">
    <property type="nucleotide sequence ID" value="NC_011296.1"/>
</dbReference>
<dbReference type="FunFam" id="3.30.950.10:FF:000001">
    <property type="entry name" value="Siroheme synthase"/>
    <property type="match status" value="1"/>
</dbReference>
<keyword evidence="3" id="KW-0169">Cobalamin biosynthesis</keyword>
<dbReference type="PANTHER" id="PTHR45790:SF3">
    <property type="entry name" value="S-ADENOSYL-L-METHIONINE-DEPENDENT UROPORPHYRINOGEN III METHYLTRANSFERASE, CHLOROPLASTIC"/>
    <property type="match status" value="1"/>
</dbReference>
<dbReference type="SUPFAM" id="SSF53790">
    <property type="entry name" value="Tetrapyrrole methylase"/>
    <property type="match status" value="1"/>
</dbReference>
<dbReference type="GO" id="GO:0019354">
    <property type="term" value="P:siroheme biosynthetic process"/>
    <property type="evidence" value="ECO:0000318"/>
    <property type="project" value="GO_Central"/>
</dbReference>
<dbReference type="FunFam" id="3.40.50.10090:FF:000001">
    <property type="entry name" value="Bifunctional uroporphyrinogen-III C-methyltransferase/uroporphyrinogen-III synthase"/>
    <property type="match status" value="1"/>
</dbReference>
<dbReference type="STRING" id="289376.THEYE_A0718"/>